<feature type="region of interest" description="Disordered" evidence="1">
    <location>
        <begin position="453"/>
        <end position="473"/>
    </location>
</feature>
<dbReference type="OrthoDB" id="552564at2759"/>
<dbReference type="Pfam" id="PF00118">
    <property type="entry name" value="Cpn60_TCP1"/>
    <property type="match status" value="1"/>
</dbReference>
<feature type="compositionally biased region" description="Low complexity" evidence="1">
    <location>
        <begin position="677"/>
        <end position="690"/>
    </location>
</feature>
<dbReference type="STRING" id="33097.A0A150GF35"/>
<evidence type="ECO:0000313" key="2">
    <source>
        <dbReference type="EMBL" id="KXZ48393.1"/>
    </source>
</evidence>
<comment type="caution">
    <text evidence="2">The sequence shown here is derived from an EMBL/GenBank/DDBJ whole genome shotgun (WGS) entry which is preliminary data.</text>
</comment>
<name>A0A150GF35_GONPE</name>
<feature type="compositionally biased region" description="Low complexity" evidence="1">
    <location>
        <begin position="713"/>
        <end position="722"/>
    </location>
</feature>
<dbReference type="InterPro" id="IPR002423">
    <property type="entry name" value="Cpn60/GroEL/TCP-1"/>
</dbReference>
<gene>
    <name evidence="2" type="ORF">GPECTOR_28g800</name>
</gene>
<dbReference type="Gene3D" id="1.10.560.10">
    <property type="entry name" value="GroEL-like equatorial domain"/>
    <property type="match status" value="1"/>
</dbReference>
<evidence type="ECO:0000256" key="1">
    <source>
        <dbReference type="SAM" id="MobiDB-lite"/>
    </source>
</evidence>
<feature type="compositionally biased region" description="Gly residues" evidence="1">
    <location>
        <begin position="453"/>
        <end position="465"/>
    </location>
</feature>
<dbReference type="InterPro" id="IPR042619">
    <property type="entry name" value="BBS10"/>
</dbReference>
<organism evidence="2 3">
    <name type="scientific">Gonium pectorale</name>
    <name type="common">Green alga</name>
    <dbReference type="NCBI Taxonomy" id="33097"/>
    <lineage>
        <taxon>Eukaryota</taxon>
        <taxon>Viridiplantae</taxon>
        <taxon>Chlorophyta</taxon>
        <taxon>core chlorophytes</taxon>
        <taxon>Chlorophyceae</taxon>
        <taxon>CS clade</taxon>
        <taxon>Chlamydomonadales</taxon>
        <taxon>Volvocaceae</taxon>
        <taxon>Gonium</taxon>
    </lineage>
</organism>
<dbReference type="PANTHER" id="PTHR14667">
    <property type="entry name" value="BARDET-BIEDL SYNDROME 10 PROTEIN"/>
    <property type="match status" value="1"/>
</dbReference>
<feature type="region of interest" description="Disordered" evidence="1">
    <location>
        <begin position="371"/>
        <end position="405"/>
    </location>
</feature>
<dbReference type="AlphaFoldDB" id="A0A150GF35"/>
<feature type="compositionally biased region" description="Acidic residues" evidence="1">
    <location>
        <begin position="380"/>
        <end position="392"/>
    </location>
</feature>
<dbReference type="GO" id="GO:0051131">
    <property type="term" value="P:chaperone-mediated protein complex assembly"/>
    <property type="evidence" value="ECO:0007669"/>
    <property type="project" value="InterPro"/>
</dbReference>
<feature type="region of interest" description="Disordered" evidence="1">
    <location>
        <begin position="665"/>
        <end position="722"/>
    </location>
</feature>
<accession>A0A150GF35</accession>
<dbReference type="PANTHER" id="PTHR14667:SF2">
    <property type="entry name" value="BARDET-BIEDL SYNDROME 10 PROTEIN"/>
    <property type="match status" value="1"/>
</dbReference>
<dbReference type="EMBL" id="LSYV01000029">
    <property type="protein sequence ID" value="KXZ48393.1"/>
    <property type="molecule type" value="Genomic_DNA"/>
</dbReference>
<dbReference type="GO" id="GO:0005524">
    <property type="term" value="F:ATP binding"/>
    <property type="evidence" value="ECO:0007669"/>
    <property type="project" value="InterPro"/>
</dbReference>
<keyword evidence="3" id="KW-1185">Reference proteome</keyword>
<protein>
    <submittedName>
        <fullName evidence="2">Uncharacterized protein</fullName>
    </submittedName>
</protein>
<dbReference type="Proteomes" id="UP000075714">
    <property type="component" value="Unassembled WGS sequence"/>
</dbReference>
<reference evidence="3" key="1">
    <citation type="journal article" date="2016" name="Nat. Commun.">
        <title>The Gonium pectorale genome demonstrates co-option of cell cycle regulation during the evolution of multicellularity.</title>
        <authorList>
            <person name="Hanschen E.R."/>
            <person name="Marriage T.N."/>
            <person name="Ferris P.J."/>
            <person name="Hamaji T."/>
            <person name="Toyoda A."/>
            <person name="Fujiyama A."/>
            <person name="Neme R."/>
            <person name="Noguchi H."/>
            <person name="Minakuchi Y."/>
            <person name="Suzuki M."/>
            <person name="Kawai-Toyooka H."/>
            <person name="Smith D.R."/>
            <person name="Sparks H."/>
            <person name="Anderson J."/>
            <person name="Bakaric R."/>
            <person name="Luria V."/>
            <person name="Karger A."/>
            <person name="Kirschner M.W."/>
            <person name="Durand P.M."/>
            <person name="Michod R.E."/>
            <person name="Nozaki H."/>
            <person name="Olson B.J."/>
        </authorList>
    </citation>
    <scope>NUCLEOTIDE SEQUENCE [LARGE SCALE GENOMIC DNA]</scope>
    <source>
        <strain evidence="3">NIES-2863</strain>
    </source>
</reference>
<dbReference type="SUPFAM" id="SSF48592">
    <property type="entry name" value="GroEL equatorial domain-like"/>
    <property type="match status" value="1"/>
</dbReference>
<feature type="compositionally biased region" description="Basic and acidic residues" evidence="1">
    <location>
        <begin position="393"/>
        <end position="405"/>
    </location>
</feature>
<sequence length="722" mass="70393">MNAQAAMHWLERALASISQQELAVALSLGPHGLDHLVIDEANQPVIANSGDVILSATSPDDALGALLLRLATDSSASLGDATKRVLLMVTAGLRQFIRSGLHPLAFQSALAAQVLECVVPAAVLHVPLAPLLGGGGGGGAPAEQEREQAGEATQALQALIATHLGGKVGGPAASHHIADVLREAVELQLRAAARAGVSAAEALAALRDAPPLARLTGPPPEASVLLPGVLLTEAPLNPGAAAACGLDRQVRPAFLALTCPLDGEALGCVPPAGGDGDGYGSGDGHGVVVDSERGRQAAARSAAELLRAKVAAMAARGVKLLLLCGRGGQEGAQEGEAGEGQECLVFVAGGGAFESLLELQLRELMDAAQRGVGPLPEVPASEEEEEEEEEEGVEHGGGEDGGRERGGVWSAADLALAAAAEAPAKSQLLASLRVLHAMAAVVPLVLAGGGSAAAGGGGSGSGGGPSVASGPAWRAQHEALTQVTALREAQGRALAADCVSCSGLVVPAAAYSFHRRALPGLRTGLATTDITTATSAASPDGGTVPGVRCLGAADAAGSTADFAPSGRSAEAAAGIGAEATGGGGGRGGGGAGRGDLASTAAADGGKRGSAYVCERPVLGGHAFVVADAVGAGVVEAAAVVASAWSAAVEVLVQVLRIDGAVLAASRPTGRGAGGSGAALRVAGPPAAAAPRARRGGVQGDASSGSDDEDGDESSSGSSSGGE</sequence>
<dbReference type="InterPro" id="IPR027413">
    <property type="entry name" value="GROEL-like_equatorial_sf"/>
</dbReference>
<evidence type="ECO:0000313" key="3">
    <source>
        <dbReference type="Proteomes" id="UP000075714"/>
    </source>
</evidence>
<proteinExistence type="predicted"/>